<accession>A0A4Z0YD86</accession>
<evidence type="ECO:0000313" key="6">
    <source>
        <dbReference type="Proteomes" id="UP000297714"/>
    </source>
</evidence>
<dbReference type="EMBL" id="SRMQ01000010">
    <property type="protein sequence ID" value="TGJ75796.1"/>
    <property type="molecule type" value="Genomic_DNA"/>
</dbReference>
<dbReference type="InterPro" id="IPR001034">
    <property type="entry name" value="DeoR_HTH"/>
</dbReference>
<proteinExistence type="predicted"/>
<reference evidence="5 6" key="1">
    <citation type="submission" date="2019-04" db="EMBL/GenBank/DDBJ databases">
        <authorList>
            <person name="Poehlein A."/>
            <person name="Bengelsdorf F.R."/>
            <person name="Duerre P."/>
            <person name="Daniel R."/>
        </authorList>
    </citation>
    <scope>NUCLEOTIDE SEQUENCE [LARGE SCALE GENOMIC DNA]</scope>
    <source>
        <strain evidence="5 6">BS-1</strain>
    </source>
</reference>
<sequence length="269" mass="30770">MAMLSVTRKQKIKNLILERKSATVTELAQMFDVTDETIRRDLRSLEKEGVLMRSYGGAFVQTGVENLIDYSIRSTVYLEEKKIIAEKCRQIIQNGDVIFLDNSTTTYAIAKAIQDMRLTLITNSLPIINLLSQKENMRLICTGGFFSLKELAFYGSKAQKALEEYYVDKAFFSCRTLSIEQGVTDSNDDLAQIRKTIIRRSKERYLVADYTKFNQASFINICGYDCLNAIFTDRPLSQEWHTSLSKYGCRIYDDPPENKSTTANEKSTK</sequence>
<dbReference type="PANTHER" id="PTHR30363:SF44">
    <property type="entry name" value="AGA OPERON TRANSCRIPTIONAL REPRESSOR-RELATED"/>
    <property type="match status" value="1"/>
</dbReference>
<name>A0A4Z0YD86_9FIRM</name>
<dbReference type="PRINTS" id="PR00037">
    <property type="entry name" value="HTHLACR"/>
</dbReference>
<dbReference type="PROSITE" id="PS51000">
    <property type="entry name" value="HTH_DEOR_2"/>
    <property type="match status" value="1"/>
</dbReference>
<dbReference type="InterPro" id="IPR037171">
    <property type="entry name" value="NagB/RpiA_transferase-like"/>
</dbReference>
<dbReference type="InterPro" id="IPR036390">
    <property type="entry name" value="WH_DNA-bd_sf"/>
</dbReference>
<evidence type="ECO:0000256" key="1">
    <source>
        <dbReference type="ARBA" id="ARBA00023015"/>
    </source>
</evidence>
<dbReference type="PANTHER" id="PTHR30363">
    <property type="entry name" value="HTH-TYPE TRANSCRIPTIONAL REGULATOR SRLR-RELATED"/>
    <property type="match status" value="1"/>
</dbReference>
<keyword evidence="1" id="KW-0805">Transcription regulation</keyword>
<dbReference type="PROSITE" id="PS00894">
    <property type="entry name" value="HTH_DEOR_1"/>
    <property type="match status" value="1"/>
</dbReference>
<dbReference type="SUPFAM" id="SSF100950">
    <property type="entry name" value="NagB/RpiA/CoA transferase-like"/>
    <property type="match status" value="1"/>
</dbReference>
<dbReference type="InterPro" id="IPR014036">
    <property type="entry name" value="DeoR-like_C"/>
</dbReference>
<dbReference type="AlphaFoldDB" id="A0A4Z0YD86"/>
<comment type="caution">
    <text evidence="5">The sequence shown here is derived from an EMBL/GenBank/DDBJ whole genome shotgun (WGS) entry which is preliminary data.</text>
</comment>
<keyword evidence="3" id="KW-0804">Transcription</keyword>
<gene>
    <name evidence="5" type="primary">srlR_2</name>
    <name evidence="5" type="ORF">CAGA_20030</name>
</gene>
<feature type="domain" description="HTH deoR-type" evidence="4">
    <location>
        <begin position="5"/>
        <end position="60"/>
    </location>
</feature>
<dbReference type="InterPro" id="IPR018356">
    <property type="entry name" value="Tscrpt_reg_HTH_DeoR_CS"/>
</dbReference>
<dbReference type="InterPro" id="IPR036388">
    <property type="entry name" value="WH-like_DNA-bd_sf"/>
</dbReference>
<dbReference type="Pfam" id="PF08220">
    <property type="entry name" value="HTH_DeoR"/>
    <property type="match status" value="1"/>
</dbReference>
<evidence type="ECO:0000259" key="4">
    <source>
        <dbReference type="PROSITE" id="PS51000"/>
    </source>
</evidence>
<dbReference type="Gene3D" id="3.40.50.1360">
    <property type="match status" value="1"/>
</dbReference>
<keyword evidence="2" id="KW-0238">DNA-binding</keyword>
<dbReference type="Proteomes" id="UP000297714">
    <property type="component" value="Unassembled WGS sequence"/>
</dbReference>
<dbReference type="SMART" id="SM00420">
    <property type="entry name" value="HTH_DEOR"/>
    <property type="match status" value="1"/>
</dbReference>
<dbReference type="SMART" id="SM01134">
    <property type="entry name" value="DeoRC"/>
    <property type="match status" value="1"/>
</dbReference>
<dbReference type="SUPFAM" id="SSF46785">
    <property type="entry name" value="Winged helix' DNA-binding domain"/>
    <property type="match status" value="1"/>
</dbReference>
<dbReference type="Pfam" id="PF00455">
    <property type="entry name" value="DeoRC"/>
    <property type="match status" value="1"/>
</dbReference>
<evidence type="ECO:0000313" key="5">
    <source>
        <dbReference type="EMBL" id="TGJ75796.1"/>
    </source>
</evidence>
<keyword evidence="6" id="KW-1185">Reference proteome</keyword>
<dbReference type="GO" id="GO:0003700">
    <property type="term" value="F:DNA-binding transcription factor activity"/>
    <property type="evidence" value="ECO:0007669"/>
    <property type="project" value="InterPro"/>
</dbReference>
<dbReference type="InterPro" id="IPR050313">
    <property type="entry name" value="Carb_Metab_HTH_regulators"/>
</dbReference>
<protein>
    <submittedName>
        <fullName evidence="5">Glucitol operon repressor</fullName>
    </submittedName>
</protein>
<evidence type="ECO:0000256" key="3">
    <source>
        <dbReference type="ARBA" id="ARBA00023163"/>
    </source>
</evidence>
<dbReference type="GO" id="GO:0003677">
    <property type="term" value="F:DNA binding"/>
    <property type="evidence" value="ECO:0007669"/>
    <property type="project" value="UniProtKB-KW"/>
</dbReference>
<evidence type="ECO:0000256" key="2">
    <source>
        <dbReference type="ARBA" id="ARBA00023125"/>
    </source>
</evidence>
<dbReference type="Gene3D" id="1.10.10.10">
    <property type="entry name" value="Winged helix-like DNA-binding domain superfamily/Winged helix DNA-binding domain"/>
    <property type="match status" value="1"/>
</dbReference>
<dbReference type="RefSeq" id="WP_243113017.1">
    <property type="nucleotide sequence ID" value="NZ_JAJUFJ010000009.1"/>
</dbReference>
<organism evidence="5 6">
    <name type="scientific">Caproiciproducens galactitolivorans</name>
    <dbReference type="NCBI Taxonomy" id="642589"/>
    <lineage>
        <taxon>Bacteria</taxon>
        <taxon>Bacillati</taxon>
        <taxon>Bacillota</taxon>
        <taxon>Clostridia</taxon>
        <taxon>Eubacteriales</taxon>
        <taxon>Acutalibacteraceae</taxon>
        <taxon>Caproiciproducens</taxon>
    </lineage>
</organism>